<dbReference type="EMBL" id="CP158367">
    <property type="protein sequence ID" value="XBX75292.1"/>
    <property type="molecule type" value="Genomic_DNA"/>
</dbReference>
<proteinExistence type="inferred from homology"/>
<dbReference type="EC" id="3.1.21.-" evidence="5"/>
<dbReference type="REBASE" id="840131">
    <property type="entry name" value="S.PtaZ910TORF405P"/>
</dbReference>
<evidence type="ECO:0000259" key="4">
    <source>
        <dbReference type="Pfam" id="PF01420"/>
    </source>
</evidence>
<dbReference type="GO" id="GO:0016787">
    <property type="term" value="F:hydrolase activity"/>
    <property type="evidence" value="ECO:0007669"/>
    <property type="project" value="UniProtKB-KW"/>
</dbReference>
<dbReference type="GO" id="GO:0003677">
    <property type="term" value="F:DNA binding"/>
    <property type="evidence" value="ECO:0007669"/>
    <property type="project" value="UniProtKB-KW"/>
</dbReference>
<reference evidence="5" key="2">
    <citation type="submission" date="2024-06" db="EMBL/GenBank/DDBJ databases">
        <authorList>
            <person name="Petrova K.O."/>
            <person name="Toshchakov S.V."/>
            <person name="Boltjanskaja Y.V."/>
            <person name="Kevbrin V."/>
        </authorList>
    </citation>
    <scope>NUCLEOTIDE SEQUENCE</scope>
    <source>
        <strain evidence="5">Z-910T</strain>
    </source>
</reference>
<keyword evidence="5" id="KW-0540">Nuclease</keyword>
<dbReference type="InterPro" id="IPR052021">
    <property type="entry name" value="Type-I_RS_S_subunit"/>
</dbReference>
<comment type="similarity">
    <text evidence="1">Belongs to the type-I restriction system S methylase family.</text>
</comment>
<dbReference type="GO" id="GO:0004519">
    <property type="term" value="F:endonuclease activity"/>
    <property type="evidence" value="ECO:0007669"/>
    <property type="project" value="UniProtKB-KW"/>
</dbReference>
<reference evidence="5" key="1">
    <citation type="journal article" date="2013" name="Extremophiles">
        <title>Proteinivorax tanatarense gen. nov., sp. nov., an anaerobic, haloalkaliphilic, proteolytic bacterium isolated from a decaying algal bloom, and proposal of Proteinivoraceae fam. nov.</title>
        <authorList>
            <person name="Kevbrin V."/>
            <person name="Boltyanskaya Y."/>
            <person name="Zhilina T."/>
            <person name="Kolganova T."/>
            <person name="Lavrentjeva E."/>
            <person name="Kuznetsov B."/>
        </authorList>
    </citation>
    <scope>NUCLEOTIDE SEQUENCE</scope>
    <source>
        <strain evidence="5">Z-910T</strain>
    </source>
</reference>
<sequence>MEFRRLGDYVKITTGKLNANASDEDGIYPFFTCSAGTLKINSYSYDCECVLVAGNGDLNVKYYNGKFDAYQRTYIIQSKNDEILNVRFLYYFMSKYVDKLRSSSIGGVIKYIKLKNLTEAEFPLPSLQVQQKIVEVLDKAQTVIDTRKEQISLLDDLVQSFYHDMFNDPVSNPMGWDKEVLKNLCTKIGSGATPRGGKSSYKKEGISLIRSMNVHNGYFKYNDLAFIDENQAEKLKNVIIEPGDVLINITGASVARSCTVPIEVLPARVNQHVALLRPVLKKIDSCFLNYSLINSSYQQHLLKLATSGGATREAINKKQLEELQIPVPPLQLQHKFAEIIKKIDLQREMMRKSLLHMENNYNSLISGAFSGELLSN</sequence>
<feature type="domain" description="Type I restriction modification DNA specificity" evidence="4">
    <location>
        <begin position="1"/>
        <end position="150"/>
    </location>
</feature>
<evidence type="ECO:0000256" key="3">
    <source>
        <dbReference type="ARBA" id="ARBA00023125"/>
    </source>
</evidence>
<organism evidence="5">
    <name type="scientific">Proteinivorax tanatarense</name>
    <dbReference type="NCBI Taxonomy" id="1260629"/>
    <lineage>
        <taxon>Bacteria</taxon>
        <taxon>Bacillati</taxon>
        <taxon>Bacillota</taxon>
        <taxon>Clostridia</taxon>
        <taxon>Eubacteriales</taxon>
        <taxon>Proteinivoracaceae</taxon>
        <taxon>Proteinivorax</taxon>
    </lineage>
</organism>
<keyword evidence="5" id="KW-0378">Hydrolase</keyword>
<dbReference type="PANTHER" id="PTHR30408">
    <property type="entry name" value="TYPE-1 RESTRICTION ENZYME ECOKI SPECIFICITY PROTEIN"/>
    <property type="match status" value="1"/>
</dbReference>
<keyword evidence="5" id="KW-0255">Endonuclease</keyword>
<keyword evidence="2" id="KW-0680">Restriction system</keyword>
<dbReference type="CDD" id="cd17256">
    <property type="entry name" value="RMtype1_S_EcoJA65PI-TRD1-CR1_like"/>
    <property type="match status" value="1"/>
</dbReference>
<dbReference type="Pfam" id="PF01420">
    <property type="entry name" value="Methylase_S"/>
    <property type="match status" value="2"/>
</dbReference>
<dbReference type="SUPFAM" id="SSF116734">
    <property type="entry name" value="DNA methylase specificity domain"/>
    <property type="match status" value="2"/>
</dbReference>
<feature type="domain" description="Type I restriction modification DNA specificity" evidence="4">
    <location>
        <begin position="175"/>
        <end position="351"/>
    </location>
</feature>
<dbReference type="RefSeq" id="WP_350344037.1">
    <property type="nucleotide sequence ID" value="NZ_CP158367.1"/>
</dbReference>
<evidence type="ECO:0000313" key="5">
    <source>
        <dbReference type="EMBL" id="XBX75292.1"/>
    </source>
</evidence>
<evidence type="ECO:0000256" key="1">
    <source>
        <dbReference type="ARBA" id="ARBA00010923"/>
    </source>
</evidence>
<dbReference type="Gene3D" id="3.90.220.20">
    <property type="entry name" value="DNA methylase specificity domains"/>
    <property type="match status" value="2"/>
</dbReference>
<dbReference type="PANTHER" id="PTHR30408:SF12">
    <property type="entry name" value="TYPE I RESTRICTION ENZYME MJAVIII SPECIFICITY SUBUNIT"/>
    <property type="match status" value="1"/>
</dbReference>
<evidence type="ECO:0000256" key="2">
    <source>
        <dbReference type="ARBA" id="ARBA00022747"/>
    </source>
</evidence>
<dbReference type="GO" id="GO:0009307">
    <property type="term" value="P:DNA restriction-modification system"/>
    <property type="evidence" value="ECO:0007669"/>
    <property type="project" value="UniProtKB-KW"/>
</dbReference>
<protein>
    <submittedName>
        <fullName evidence="5">Restriction endonuclease subunit S</fullName>
        <ecNumber evidence="5">3.1.21.-</ecNumber>
    </submittedName>
</protein>
<accession>A0AAU7VMJ6</accession>
<gene>
    <name evidence="5" type="ORF">PRVXT_000406</name>
</gene>
<name>A0AAU7VMJ6_9FIRM</name>
<dbReference type="InterPro" id="IPR000055">
    <property type="entry name" value="Restrct_endonuc_typeI_TRD"/>
</dbReference>
<dbReference type="AlphaFoldDB" id="A0AAU7VMJ6"/>
<keyword evidence="3" id="KW-0238">DNA-binding</keyword>
<dbReference type="InterPro" id="IPR044946">
    <property type="entry name" value="Restrct_endonuc_typeI_TRD_sf"/>
</dbReference>